<dbReference type="Pfam" id="PF04055">
    <property type="entry name" value="Radical_SAM"/>
    <property type="match status" value="1"/>
</dbReference>
<proteinExistence type="predicted"/>
<evidence type="ECO:0000256" key="3">
    <source>
        <dbReference type="ARBA" id="ARBA00023004"/>
    </source>
</evidence>
<dbReference type="Proteomes" id="UP000229901">
    <property type="component" value="Unassembled WGS sequence"/>
</dbReference>
<keyword evidence="1" id="KW-0949">S-adenosyl-L-methionine</keyword>
<keyword evidence="4" id="KW-0411">Iron-sulfur</keyword>
<dbReference type="GO" id="GO:0046872">
    <property type="term" value="F:metal ion binding"/>
    <property type="evidence" value="ECO:0007669"/>
    <property type="project" value="UniProtKB-KW"/>
</dbReference>
<dbReference type="PANTHER" id="PTHR11228">
    <property type="entry name" value="RADICAL SAM DOMAIN PROTEIN"/>
    <property type="match status" value="1"/>
</dbReference>
<reference evidence="7" key="1">
    <citation type="submission" date="2017-09" db="EMBL/GenBank/DDBJ databases">
        <title>Depth-based differentiation of microbial function through sediment-hosted aquifers and enrichment of novel symbionts in the deep terrestrial subsurface.</title>
        <authorList>
            <person name="Probst A.J."/>
            <person name="Ladd B."/>
            <person name="Jarett J.K."/>
            <person name="Geller-Mcgrath D.E."/>
            <person name="Sieber C.M.K."/>
            <person name="Emerson J.B."/>
            <person name="Anantharaman K."/>
            <person name="Thomas B.C."/>
            <person name="Malmstrom R."/>
            <person name="Stieglmeier M."/>
            <person name="Klingl A."/>
            <person name="Woyke T."/>
            <person name="Ryan C.M."/>
            <person name="Banfield J.F."/>
        </authorList>
    </citation>
    <scope>NUCLEOTIDE SEQUENCE [LARGE SCALE GENOMIC DNA]</scope>
</reference>
<dbReference type="SFLD" id="SFLDG01067">
    <property type="entry name" value="SPASM/twitch_domain_containing"/>
    <property type="match status" value="1"/>
</dbReference>
<name>A0A2H0V4E7_9BACT</name>
<dbReference type="AlphaFoldDB" id="A0A2H0V4E7"/>
<evidence type="ECO:0000259" key="5">
    <source>
        <dbReference type="PROSITE" id="PS51918"/>
    </source>
</evidence>
<dbReference type="SUPFAM" id="SSF102114">
    <property type="entry name" value="Radical SAM enzymes"/>
    <property type="match status" value="1"/>
</dbReference>
<dbReference type="Gene3D" id="3.20.20.70">
    <property type="entry name" value="Aldolase class I"/>
    <property type="match status" value="1"/>
</dbReference>
<dbReference type="InterPro" id="IPR050377">
    <property type="entry name" value="Radical_SAM_PqqE_MftC-like"/>
</dbReference>
<dbReference type="CDD" id="cd01335">
    <property type="entry name" value="Radical_SAM"/>
    <property type="match status" value="1"/>
</dbReference>
<dbReference type="NCBIfam" id="TIGR04085">
    <property type="entry name" value="rSAM_more_4Fe4S"/>
    <property type="match status" value="1"/>
</dbReference>
<dbReference type="InterPro" id="IPR013785">
    <property type="entry name" value="Aldolase_TIM"/>
</dbReference>
<comment type="caution">
    <text evidence="6">The sequence shown here is derived from an EMBL/GenBank/DDBJ whole genome shotgun (WGS) entry which is preliminary data.</text>
</comment>
<accession>A0A2H0V4E7</accession>
<evidence type="ECO:0000313" key="7">
    <source>
        <dbReference type="Proteomes" id="UP000229901"/>
    </source>
</evidence>
<evidence type="ECO:0000256" key="1">
    <source>
        <dbReference type="ARBA" id="ARBA00022691"/>
    </source>
</evidence>
<protein>
    <recommendedName>
        <fullName evidence="5">Radical SAM core domain-containing protein</fullName>
    </recommendedName>
</protein>
<dbReference type="PANTHER" id="PTHR11228:SF7">
    <property type="entry name" value="PQQA PEPTIDE CYCLASE"/>
    <property type="match status" value="1"/>
</dbReference>
<gene>
    <name evidence="6" type="ORF">COT97_04010</name>
</gene>
<keyword evidence="3" id="KW-0408">Iron</keyword>
<dbReference type="InterPro" id="IPR058240">
    <property type="entry name" value="rSAM_sf"/>
</dbReference>
<sequence length="338" mass="37984">MSLGHMGAWLTVNRKCNFRCGWCYARDTKFSTDDMSLDLARKLVVFLMELGVRETVLIGGEPTIYPHLVEVIKLLQDCKITPFLVTNGKRFVDYDYAEQIVSSGIKHIAISLKGADADQYKELTKVDCYDDVIAGYDNLQKLGIEPTISITIVSDLIPRIEELLVNLDNAGISAITFDMGTPVIVGDSISAEGIQDPRQLAQSCSEIYSFMKRRNSRFNMRISVPLCLFPEDLRNEMITSNAIMTCCHIQSGSGVIFDQGGNLLPCNHFPSHPLGKFGVDFSDAESFRRFWSGDDLEAFRNVTRRYPSEKCESCSDWDKCGGGCFLEWLNFDPALFIR</sequence>
<dbReference type="GO" id="GO:0003824">
    <property type="term" value="F:catalytic activity"/>
    <property type="evidence" value="ECO:0007669"/>
    <property type="project" value="InterPro"/>
</dbReference>
<evidence type="ECO:0000313" key="6">
    <source>
        <dbReference type="EMBL" id="PIR93925.1"/>
    </source>
</evidence>
<dbReference type="GO" id="GO:0051536">
    <property type="term" value="F:iron-sulfur cluster binding"/>
    <property type="evidence" value="ECO:0007669"/>
    <property type="project" value="UniProtKB-KW"/>
</dbReference>
<evidence type="ECO:0000256" key="2">
    <source>
        <dbReference type="ARBA" id="ARBA00022723"/>
    </source>
</evidence>
<evidence type="ECO:0000256" key="4">
    <source>
        <dbReference type="ARBA" id="ARBA00023014"/>
    </source>
</evidence>
<feature type="domain" description="Radical SAM core" evidence="5">
    <location>
        <begin position="2"/>
        <end position="221"/>
    </location>
</feature>
<keyword evidence="2" id="KW-0479">Metal-binding</keyword>
<dbReference type="SFLD" id="SFLDS00029">
    <property type="entry name" value="Radical_SAM"/>
    <property type="match status" value="1"/>
</dbReference>
<dbReference type="InterPro" id="IPR023885">
    <property type="entry name" value="4Fe4S-binding_SPASM_dom"/>
</dbReference>
<dbReference type="PROSITE" id="PS51918">
    <property type="entry name" value="RADICAL_SAM"/>
    <property type="match status" value="1"/>
</dbReference>
<dbReference type="EMBL" id="PFAP01000030">
    <property type="protein sequence ID" value="PIR93925.1"/>
    <property type="molecule type" value="Genomic_DNA"/>
</dbReference>
<organism evidence="6 7">
    <name type="scientific">Candidatus Falkowbacteria bacterium CG10_big_fil_rev_8_21_14_0_10_39_11</name>
    <dbReference type="NCBI Taxonomy" id="1974565"/>
    <lineage>
        <taxon>Bacteria</taxon>
        <taxon>Candidatus Falkowiibacteriota</taxon>
    </lineage>
</organism>
<dbReference type="InterPro" id="IPR007197">
    <property type="entry name" value="rSAM"/>
</dbReference>